<evidence type="ECO:0000313" key="8">
    <source>
        <dbReference type="EMBL" id="MFI7587391.1"/>
    </source>
</evidence>
<dbReference type="SUPFAM" id="SSF52540">
    <property type="entry name" value="P-loop containing nucleoside triphosphate hydrolases"/>
    <property type="match status" value="1"/>
</dbReference>
<accession>A0ABW8AP41</accession>
<dbReference type="EMBL" id="JBITLV010000003">
    <property type="protein sequence ID" value="MFI7587391.1"/>
    <property type="molecule type" value="Genomic_DNA"/>
</dbReference>
<evidence type="ECO:0000256" key="5">
    <source>
        <dbReference type="ARBA" id="ARBA00022840"/>
    </source>
</evidence>
<keyword evidence="9" id="KW-1185">Reference proteome</keyword>
<dbReference type="InterPro" id="IPR003439">
    <property type="entry name" value="ABC_transporter-like_ATP-bd"/>
</dbReference>
<comment type="similarity">
    <text evidence="2">Belongs to the ABC transporter superfamily.</text>
</comment>
<proteinExistence type="inferred from homology"/>
<dbReference type="RefSeq" id="WP_398278995.1">
    <property type="nucleotide sequence ID" value="NZ_JBITLV010000003.1"/>
</dbReference>
<name>A0ABW8AP41_9ACTN</name>
<feature type="domain" description="ABC transporter" evidence="7">
    <location>
        <begin position="30"/>
        <end position="258"/>
    </location>
</feature>
<keyword evidence="5 8" id="KW-0067">ATP-binding</keyword>
<evidence type="ECO:0000313" key="9">
    <source>
        <dbReference type="Proteomes" id="UP001612915"/>
    </source>
</evidence>
<dbReference type="PROSITE" id="PS50893">
    <property type="entry name" value="ABC_TRANSPORTER_2"/>
    <property type="match status" value="1"/>
</dbReference>
<dbReference type="PANTHER" id="PTHR42711:SF5">
    <property type="entry name" value="ABC TRANSPORTER ATP-BINDING PROTEIN NATA"/>
    <property type="match status" value="1"/>
</dbReference>
<reference evidence="8 9" key="1">
    <citation type="submission" date="2024-10" db="EMBL/GenBank/DDBJ databases">
        <title>The Natural Products Discovery Center: Release of the First 8490 Sequenced Strains for Exploring Actinobacteria Biosynthetic Diversity.</title>
        <authorList>
            <person name="Kalkreuter E."/>
            <person name="Kautsar S.A."/>
            <person name="Yang D."/>
            <person name="Bader C.D."/>
            <person name="Teijaro C.N."/>
            <person name="Fluegel L."/>
            <person name="Davis C.M."/>
            <person name="Simpson J.R."/>
            <person name="Lauterbach L."/>
            <person name="Steele A.D."/>
            <person name="Gui C."/>
            <person name="Meng S."/>
            <person name="Li G."/>
            <person name="Viehrig K."/>
            <person name="Ye F."/>
            <person name="Su P."/>
            <person name="Kiefer A.F."/>
            <person name="Nichols A."/>
            <person name="Cepeda A.J."/>
            <person name="Yan W."/>
            <person name="Fan B."/>
            <person name="Jiang Y."/>
            <person name="Adhikari A."/>
            <person name="Zheng C.-J."/>
            <person name="Schuster L."/>
            <person name="Cowan T.M."/>
            <person name="Smanski M.J."/>
            <person name="Chevrette M.G."/>
            <person name="De Carvalho L.P.S."/>
            <person name="Shen B."/>
        </authorList>
    </citation>
    <scope>NUCLEOTIDE SEQUENCE [LARGE SCALE GENOMIC DNA]</scope>
    <source>
        <strain evidence="8 9">NPDC049639</strain>
    </source>
</reference>
<dbReference type="PANTHER" id="PTHR42711">
    <property type="entry name" value="ABC TRANSPORTER ATP-BINDING PROTEIN"/>
    <property type="match status" value="1"/>
</dbReference>
<keyword evidence="6" id="KW-0046">Antibiotic resistance</keyword>
<dbReference type="Gene3D" id="3.40.50.300">
    <property type="entry name" value="P-loop containing nucleotide triphosphate hydrolases"/>
    <property type="match status" value="1"/>
</dbReference>
<comment type="caution">
    <text evidence="8">The sequence shown here is derived from an EMBL/GenBank/DDBJ whole genome shotgun (WGS) entry which is preliminary data.</text>
</comment>
<dbReference type="Pfam" id="PF00005">
    <property type="entry name" value="ABC_tran"/>
    <property type="match status" value="1"/>
</dbReference>
<keyword evidence="4" id="KW-0547">Nucleotide-binding</keyword>
<evidence type="ECO:0000256" key="3">
    <source>
        <dbReference type="ARBA" id="ARBA00022448"/>
    </source>
</evidence>
<evidence type="ECO:0000256" key="6">
    <source>
        <dbReference type="ARBA" id="ARBA00023251"/>
    </source>
</evidence>
<protein>
    <submittedName>
        <fullName evidence="8">ABC transporter ATP-binding protein</fullName>
    </submittedName>
</protein>
<evidence type="ECO:0000256" key="4">
    <source>
        <dbReference type="ARBA" id="ARBA00022741"/>
    </source>
</evidence>
<dbReference type="SMART" id="SM00382">
    <property type="entry name" value="AAA"/>
    <property type="match status" value="1"/>
</dbReference>
<evidence type="ECO:0000256" key="2">
    <source>
        <dbReference type="ARBA" id="ARBA00005417"/>
    </source>
</evidence>
<dbReference type="InterPro" id="IPR003593">
    <property type="entry name" value="AAA+_ATPase"/>
</dbReference>
<dbReference type="Proteomes" id="UP001612915">
    <property type="component" value="Unassembled WGS sequence"/>
</dbReference>
<dbReference type="InterPro" id="IPR050763">
    <property type="entry name" value="ABC_transporter_ATP-binding"/>
</dbReference>
<dbReference type="InterPro" id="IPR027417">
    <property type="entry name" value="P-loop_NTPase"/>
</dbReference>
<evidence type="ECO:0000256" key="1">
    <source>
        <dbReference type="ARBA" id="ARBA00004202"/>
    </source>
</evidence>
<organism evidence="8 9">
    <name type="scientific">Spongisporangium articulatum</name>
    <dbReference type="NCBI Taxonomy" id="3362603"/>
    <lineage>
        <taxon>Bacteria</taxon>
        <taxon>Bacillati</taxon>
        <taxon>Actinomycetota</taxon>
        <taxon>Actinomycetes</taxon>
        <taxon>Kineosporiales</taxon>
        <taxon>Kineosporiaceae</taxon>
        <taxon>Spongisporangium</taxon>
    </lineage>
</organism>
<dbReference type="CDD" id="cd03230">
    <property type="entry name" value="ABC_DR_subfamily_A"/>
    <property type="match status" value="1"/>
</dbReference>
<keyword evidence="3" id="KW-0813">Transport</keyword>
<dbReference type="GO" id="GO:0005524">
    <property type="term" value="F:ATP binding"/>
    <property type="evidence" value="ECO:0007669"/>
    <property type="project" value="UniProtKB-KW"/>
</dbReference>
<comment type="subcellular location">
    <subcellularLocation>
        <location evidence="1">Cell membrane</location>
        <topology evidence="1">Peripheral membrane protein</topology>
    </subcellularLocation>
</comment>
<evidence type="ECO:0000259" key="7">
    <source>
        <dbReference type="PROSITE" id="PS50893"/>
    </source>
</evidence>
<sequence length="339" mass="36684">MSADRTVQAVDPVDAVAMGVETDLPTDVPLLCRGLGKRYGSMQALDGLDLRIGPGDVVGYLGPNGSGKTTTLRLLTGALRPSEGSASLFGHDCWSDRRRAHERLGYVPSEPDYDPRLTGAELLSLSGRLRGRDRAADREARKRTVQRLGIDTGRRVGELSRGNRQKLALALALWHRPDVLLLDEPSTGLDPLAQDVMHDLVTGAADDGAAVLFSSHVLSEVQQLARRVVLLHHGRVIDRADMAELWRRTPHRLKAIVATAAQAVDLAEALGHTPGVGAVEVEDRTVRCRFSSTVMNDVVHTLAARPVLDLSVEDTSLDEWFDDALDGFTRARAHGGGGR</sequence>
<gene>
    <name evidence="8" type="ORF">ACIB24_09985</name>
</gene>